<keyword evidence="4" id="KW-1185">Reference proteome</keyword>
<dbReference type="Pfam" id="PF05699">
    <property type="entry name" value="Dimer_Tnp_hAT"/>
    <property type="match status" value="1"/>
</dbReference>
<dbReference type="InterPro" id="IPR012337">
    <property type="entry name" value="RNaseH-like_sf"/>
</dbReference>
<dbReference type="PANTHER" id="PTHR23272">
    <property type="entry name" value="BED FINGER-RELATED"/>
    <property type="match status" value="1"/>
</dbReference>
<dbReference type="EMBL" id="JAUIZM010000005">
    <property type="protein sequence ID" value="KAK1382143.1"/>
    <property type="molecule type" value="Genomic_DNA"/>
</dbReference>
<evidence type="ECO:0000256" key="1">
    <source>
        <dbReference type="SAM" id="MobiDB-lite"/>
    </source>
</evidence>
<dbReference type="SUPFAM" id="SSF53098">
    <property type="entry name" value="Ribonuclease H-like"/>
    <property type="match status" value="1"/>
</dbReference>
<protein>
    <recommendedName>
        <fullName evidence="2">HAT C-terminal dimerisation domain-containing protein</fullName>
    </recommendedName>
</protein>
<proteinExistence type="predicted"/>
<feature type="compositionally biased region" description="Polar residues" evidence="1">
    <location>
        <begin position="29"/>
        <end position="39"/>
    </location>
</feature>
<feature type="compositionally biased region" description="Acidic residues" evidence="1">
    <location>
        <begin position="14"/>
        <end position="28"/>
    </location>
</feature>
<feature type="domain" description="HAT C-terminal dimerisation" evidence="2">
    <location>
        <begin position="109"/>
        <end position="181"/>
    </location>
</feature>
<organism evidence="3 4">
    <name type="scientific">Heracleum sosnowskyi</name>
    <dbReference type="NCBI Taxonomy" id="360622"/>
    <lineage>
        <taxon>Eukaryota</taxon>
        <taxon>Viridiplantae</taxon>
        <taxon>Streptophyta</taxon>
        <taxon>Embryophyta</taxon>
        <taxon>Tracheophyta</taxon>
        <taxon>Spermatophyta</taxon>
        <taxon>Magnoliopsida</taxon>
        <taxon>eudicotyledons</taxon>
        <taxon>Gunneridae</taxon>
        <taxon>Pentapetalae</taxon>
        <taxon>asterids</taxon>
        <taxon>campanulids</taxon>
        <taxon>Apiales</taxon>
        <taxon>Apiaceae</taxon>
        <taxon>Apioideae</taxon>
        <taxon>apioid superclade</taxon>
        <taxon>Tordylieae</taxon>
        <taxon>Tordyliinae</taxon>
        <taxon>Heracleum</taxon>
    </lineage>
</organism>
<accession>A0AAD8MS86</accession>
<comment type="caution">
    <text evidence="3">The sequence shown here is derived from an EMBL/GenBank/DDBJ whole genome shotgun (WGS) entry which is preliminary data.</text>
</comment>
<dbReference type="InterPro" id="IPR008906">
    <property type="entry name" value="HATC_C_dom"/>
</dbReference>
<name>A0AAD8MS86_9APIA</name>
<reference evidence="3" key="2">
    <citation type="submission" date="2023-05" db="EMBL/GenBank/DDBJ databases">
        <authorList>
            <person name="Schelkunov M.I."/>
        </authorList>
    </citation>
    <scope>NUCLEOTIDE SEQUENCE</scope>
    <source>
        <strain evidence="3">Hsosn_3</strain>
        <tissue evidence="3">Leaf</tissue>
    </source>
</reference>
<dbReference type="GO" id="GO:0046983">
    <property type="term" value="F:protein dimerization activity"/>
    <property type="evidence" value="ECO:0007669"/>
    <property type="project" value="InterPro"/>
</dbReference>
<gene>
    <name evidence="3" type="ORF">POM88_019878</name>
</gene>
<feature type="region of interest" description="Disordered" evidence="1">
    <location>
        <begin position="1"/>
        <end position="56"/>
    </location>
</feature>
<evidence type="ECO:0000313" key="3">
    <source>
        <dbReference type="EMBL" id="KAK1382143.1"/>
    </source>
</evidence>
<reference evidence="3" key="1">
    <citation type="submission" date="2023-02" db="EMBL/GenBank/DDBJ databases">
        <title>Genome of toxic invasive species Heracleum sosnowskyi carries increased number of genes despite the absence of recent whole-genome duplications.</title>
        <authorList>
            <person name="Schelkunov M."/>
            <person name="Shtratnikova V."/>
            <person name="Makarenko M."/>
            <person name="Klepikova A."/>
            <person name="Omelchenko D."/>
            <person name="Novikova G."/>
            <person name="Obukhova E."/>
            <person name="Bogdanov V."/>
            <person name="Penin A."/>
            <person name="Logacheva M."/>
        </authorList>
    </citation>
    <scope>NUCLEOTIDE SEQUENCE</scope>
    <source>
        <strain evidence="3">Hsosn_3</strain>
        <tissue evidence="3">Leaf</tissue>
    </source>
</reference>
<dbReference type="PANTHER" id="PTHR23272:SF192">
    <property type="entry name" value="ZINC FINGER BED DOMAIN-CONTAINING PROTEIN DAYSLEEPER-LIKE"/>
    <property type="match status" value="1"/>
</dbReference>
<evidence type="ECO:0000259" key="2">
    <source>
        <dbReference type="Pfam" id="PF05699"/>
    </source>
</evidence>
<dbReference type="Proteomes" id="UP001237642">
    <property type="component" value="Unassembled WGS sequence"/>
</dbReference>
<evidence type="ECO:0000313" key="4">
    <source>
        <dbReference type="Proteomes" id="UP001237642"/>
    </source>
</evidence>
<feature type="compositionally biased region" description="Basic residues" evidence="1">
    <location>
        <begin position="45"/>
        <end position="56"/>
    </location>
</feature>
<sequence>MEETNTNIPLYESLSEDEGDMHDEDQEEPSNPTDPTTAASVKPGTRNKRKGTRHKRSKAWNTFDELPIGEDKVVNVRFSKCGFCHSPDTSFDPTIFRDMITNVVVRHNLALMARDIDILEYWNSNQFRFPNLAIMARDSLSIHISTVVSESAFSIGGRILDQYRSCLAHAVVESLICTRDWRFNEKEILLNYTLEELTQDIIKLLITDDHGPGPSTGPAI</sequence>
<dbReference type="AlphaFoldDB" id="A0AAD8MS86"/>